<sequence>MCILVHRCYRLNQSCQRHPKQAAHCSCKHLVLSGCDVRRMKCLARSDDRDALSV</sequence>
<reference evidence="1" key="1">
    <citation type="submission" date="2014-11" db="EMBL/GenBank/DDBJ databases">
        <authorList>
            <person name="Amaro Gonzalez C."/>
        </authorList>
    </citation>
    <scope>NUCLEOTIDE SEQUENCE</scope>
</reference>
<proteinExistence type="predicted"/>
<dbReference type="AlphaFoldDB" id="A0A0E9R4N7"/>
<dbReference type="EMBL" id="GBXM01085289">
    <property type="protein sequence ID" value="JAH23288.1"/>
    <property type="molecule type" value="Transcribed_RNA"/>
</dbReference>
<accession>A0A0E9R4N7</accession>
<protein>
    <submittedName>
        <fullName evidence="1">Uncharacterized protein</fullName>
    </submittedName>
</protein>
<evidence type="ECO:0000313" key="1">
    <source>
        <dbReference type="EMBL" id="JAH23288.1"/>
    </source>
</evidence>
<organism evidence="1">
    <name type="scientific">Anguilla anguilla</name>
    <name type="common">European freshwater eel</name>
    <name type="synonym">Muraena anguilla</name>
    <dbReference type="NCBI Taxonomy" id="7936"/>
    <lineage>
        <taxon>Eukaryota</taxon>
        <taxon>Metazoa</taxon>
        <taxon>Chordata</taxon>
        <taxon>Craniata</taxon>
        <taxon>Vertebrata</taxon>
        <taxon>Euteleostomi</taxon>
        <taxon>Actinopterygii</taxon>
        <taxon>Neopterygii</taxon>
        <taxon>Teleostei</taxon>
        <taxon>Anguilliformes</taxon>
        <taxon>Anguillidae</taxon>
        <taxon>Anguilla</taxon>
    </lineage>
</organism>
<reference evidence="1" key="2">
    <citation type="journal article" date="2015" name="Fish Shellfish Immunol.">
        <title>Early steps in the European eel (Anguilla anguilla)-Vibrio vulnificus interaction in the gills: Role of the RtxA13 toxin.</title>
        <authorList>
            <person name="Callol A."/>
            <person name="Pajuelo D."/>
            <person name="Ebbesson L."/>
            <person name="Teles M."/>
            <person name="MacKenzie S."/>
            <person name="Amaro C."/>
        </authorList>
    </citation>
    <scope>NUCLEOTIDE SEQUENCE</scope>
</reference>
<name>A0A0E9R4N7_ANGAN</name>